<feature type="region of interest" description="Disordered" evidence="12">
    <location>
        <begin position="1036"/>
        <end position="1057"/>
    </location>
</feature>
<dbReference type="GO" id="GO:0007214">
    <property type="term" value="P:gamma-aminobutyric acid signaling pathway"/>
    <property type="evidence" value="ECO:0007669"/>
    <property type="project" value="TreeGrafter"/>
</dbReference>
<dbReference type="PRINTS" id="PR01176">
    <property type="entry name" value="GABABRECEPTR"/>
</dbReference>
<gene>
    <name evidence="15" type="ORF">NQ318_019786</name>
</gene>
<keyword evidence="9" id="KW-0325">Glycoprotein</keyword>
<dbReference type="Proteomes" id="UP001162162">
    <property type="component" value="Unassembled WGS sequence"/>
</dbReference>
<dbReference type="InterPro" id="IPR002455">
    <property type="entry name" value="GPCR3_GABA-B"/>
</dbReference>
<name>A0AAV8YLM8_9CUCU</name>
<evidence type="ECO:0000256" key="3">
    <source>
        <dbReference type="ARBA" id="ARBA00022692"/>
    </source>
</evidence>
<dbReference type="SUPFAM" id="SSF53822">
    <property type="entry name" value="Periplasmic binding protein-like I"/>
    <property type="match status" value="1"/>
</dbReference>
<dbReference type="PRINTS" id="PR01177">
    <property type="entry name" value="GABAB1RECPTR"/>
</dbReference>
<dbReference type="GO" id="GO:0004965">
    <property type="term" value="F:G protein-coupled GABA receptor activity"/>
    <property type="evidence" value="ECO:0007669"/>
    <property type="project" value="InterPro"/>
</dbReference>
<evidence type="ECO:0000256" key="12">
    <source>
        <dbReference type="SAM" id="MobiDB-lite"/>
    </source>
</evidence>
<dbReference type="CDD" id="cd06366">
    <property type="entry name" value="PBP1_GABAb_receptor"/>
    <property type="match status" value="1"/>
</dbReference>
<dbReference type="EMBL" id="JAPWTK010000078">
    <property type="protein sequence ID" value="KAJ8951813.1"/>
    <property type="molecule type" value="Genomic_DNA"/>
</dbReference>
<evidence type="ECO:0000256" key="2">
    <source>
        <dbReference type="ARBA" id="ARBA00022475"/>
    </source>
</evidence>
<dbReference type="InterPro" id="IPR028082">
    <property type="entry name" value="Peripla_BP_I"/>
</dbReference>
<evidence type="ECO:0000256" key="5">
    <source>
        <dbReference type="ARBA" id="ARBA00022989"/>
    </source>
</evidence>
<feature type="region of interest" description="Disordered" evidence="12">
    <location>
        <begin position="962"/>
        <end position="1013"/>
    </location>
</feature>
<feature type="transmembrane region" description="Helical" evidence="13">
    <location>
        <begin position="875"/>
        <end position="897"/>
    </location>
</feature>
<evidence type="ECO:0000256" key="7">
    <source>
        <dbReference type="ARBA" id="ARBA00023136"/>
    </source>
</evidence>
<evidence type="ECO:0000256" key="13">
    <source>
        <dbReference type="SAM" id="Phobius"/>
    </source>
</evidence>
<keyword evidence="2" id="KW-1003">Cell membrane</keyword>
<evidence type="ECO:0000256" key="1">
    <source>
        <dbReference type="ARBA" id="ARBA00004651"/>
    </source>
</evidence>
<keyword evidence="16" id="KW-1185">Reference proteome</keyword>
<evidence type="ECO:0000313" key="15">
    <source>
        <dbReference type="EMBL" id="KAJ8951813.1"/>
    </source>
</evidence>
<feature type="compositionally biased region" description="Polar residues" evidence="12">
    <location>
        <begin position="964"/>
        <end position="976"/>
    </location>
</feature>
<keyword evidence="5 13" id="KW-1133">Transmembrane helix</keyword>
<proteinExistence type="predicted"/>
<evidence type="ECO:0000256" key="9">
    <source>
        <dbReference type="ARBA" id="ARBA00023180"/>
    </source>
</evidence>
<sequence length="1094" mass="124974">MTRNNGNAYPTNITVSFSRIKWGGPEKELRCPFEILQRTIKMKFVWLLTVYLLGNPSLAVEKTEKKCLDIPEVSPKKYLLVDNQYVPIVLETSSRLTHLLSTHVFYIIAKEVLGYPEVKINVREDNFHIENVIKRLSEYYNKNVTVPPATINLEAWVGPEVDTYHSIFVKDCGNVGPPGRFGWFIPVELAGPVKDYYGKGVWSDNVREVHWSFFADRQRVANFDFGPDILDELIERNHFNRVNGSGSDMYTPAQCYKKPCAVLLAPHPKSTDFLVDQIDEMNLLVKVLWLGDRLGHVVEELKTIYQLERTTKSIVVFSWYPSDIVIDESKFVSVTFKNSELYNFTQREEVGYKYEMHRLVKLAYSKIEKNAKPLYEGLRLFQLGLMDYKFLLGFRHDNPTMSLADIACEWMNENKNVWWRLRESTKTPIYIGGIFPVDASSYNGKGIIKASIMATMAINNNATILPDYRLNLLAFNGKCKADYVMKSFIDFLVEGYYPNMVGVLGPACSDTVEPLAGVSKHYRMMVISYSAEGASFSDREKYPYFFRTIGENNHYKHVYMKLFQLFGWRRVAALTEDGQKYTEYISFMQDHLDKNNITFVANKKFPRERETEAMTRYLEDLKDKRARIIIADVVDDVARAVMCEAYKLKMTAKEGYVWFLPVWLNASWYNTDYFNANRSEGVNCTTKEMVKAITGHFAMTHSYFAPDDAIMQENKTVRQWRDLYERGGQIKSNYAGFAYDAVWVYALALDKLVKTDPKALPNLHSDDTINKLVRKVEETDFYGVSGRIKFRGGPSRFSAINVMQWYNYSMHTIATFNPNLTDDKPEILDGELRLNASAVKWFTADGGPPEDGTLPPPACAVEGLARAFDVECQTAMVILNVIVAVVLLIAVVGVCFYMKRKEGLIKSCFSRDSKARPAASEIVEFLANNPRLLTPCLDAPLALLQLEDADQIDLDLSTDFRKCSMSSKGSPSTPGNGVSPEKRSPPRREFPPEEPHELDESIPMEGGIPRSRCSVQPSPIPVCSVSASWCSRRTSTWRRRRRRSTSPRSRPRPGRTARVKCSKANIPRFLDFLRILPLLNRIMARTRSEKASCK</sequence>
<comment type="caution">
    <text evidence="15">The sequence shown here is derived from an EMBL/GenBank/DDBJ whole genome shotgun (WGS) entry which is preliminary data.</text>
</comment>
<keyword evidence="4" id="KW-0732">Signal</keyword>
<dbReference type="PANTHER" id="PTHR10519:SF74">
    <property type="entry name" value="GAMMA-AMINOBUTYRIC ACID TYPE B RECEPTOR SUBUNIT 2"/>
    <property type="match status" value="1"/>
</dbReference>
<evidence type="ECO:0000256" key="10">
    <source>
        <dbReference type="ARBA" id="ARBA00023224"/>
    </source>
</evidence>
<evidence type="ECO:0000256" key="11">
    <source>
        <dbReference type="ARBA" id="ARBA00073785"/>
    </source>
</evidence>
<organism evidence="15 16">
    <name type="scientific">Aromia moschata</name>
    <dbReference type="NCBI Taxonomy" id="1265417"/>
    <lineage>
        <taxon>Eukaryota</taxon>
        <taxon>Metazoa</taxon>
        <taxon>Ecdysozoa</taxon>
        <taxon>Arthropoda</taxon>
        <taxon>Hexapoda</taxon>
        <taxon>Insecta</taxon>
        <taxon>Pterygota</taxon>
        <taxon>Neoptera</taxon>
        <taxon>Endopterygota</taxon>
        <taxon>Coleoptera</taxon>
        <taxon>Polyphaga</taxon>
        <taxon>Cucujiformia</taxon>
        <taxon>Chrysomeloidea</taxon>
        <taxon>Cerambycidae</taxon>
        <taxon>Cerambycinae</taxon>
        <taxon>Callichromatini</taxon>
        <taxon>Aromia</taxon>
    </lineage>
</organism>
<feature type="compositionally biased region" description="Basic and acidic residues" evidence="12">
    <location>
        <begin position="980"/>
        <end position="999"/>
    </location>
</feature>
<accession>A0AAV8YLM8</accession>
<keyword evidence="6" id="KW-0297">G-protein coupled receptor</keyword>
<evidence type="ECO:0000256" key="8">
    <source>
        <dbReference type="ARBA" id="ARBA00023170"/>
    </source>
</evidence>
<keyword evidence="10" id="KW-0807">Transducer</keyword>
<evidence type="ECO:0000256" key="6">
    <source>
        <dbReference type="ARBA" id="ARBA00023040"/>
    </source>
</evidence>
<dbReference type="PANTHER" id="PTHR10519">
    <property type="entry name" value="GABA-B RECEPTOR"/>
    <property type="match status" value="1"/>
</dbReference>
<keyword evidence="7 13" id="KW-0472">Membrane</keyword>
<dbReference type="AlphaFoldDB" id="A0AAV8YLM8"/>
<dbReference type="Pfam" id="PF01094">
    <property type="entry name" value="ANF_receptor"/>
    <property type="match status" value="1"/>
</dbReference>
<feature type="domain" description="Receptor ligand binding region" evidence="14">
    <location>
        <begin position="450"/>
        <end position="792"/>
    </location>
</feature>
<reference evidence="15" key="1">
    <citation type="journal article" date="2023" name="Insect Mol. Biol.">
        <title>Genome sequencing provides insights into the evolution of gene families encoding plant cell wall-degrading enzymes in longhorned beetles.</title>
        <authorList>
            <person name="Shin N.R."/>
            <person name="Okamura Y."/>
            <person name="Kirsch R."/>
            <person name="Pauchet Y."/>
        </authorList>
    </citation>
    <scope>NUCLEOTIDE SEQUENCE</scope>
    <source>
        <strain evidence="15">AMC_N1</strain>
    </source>
</reference>
<evidence type="ECO:0000259" key="14">
    <source>
        <dbReference type="Pfam" id="PF01094"/>
    </source>
</evidence>
<keyword evidence="3 13" id="KW-0812">Transmembrane</keyword>
<evidence type="ECO:0000313" key="16">
    <source>
        <dbReference type="Proteomes" id="UP001162162"/>
    </source>
</evidence>
<comment type="subcellular location">
    <subcellularLocation>
        <location evidence="1">Cell membrane</location>
        <topology evidence="1">Multi-pass membrane protein</topology>
    </subcellularLocation>
</comment>
<evidence type="ECO:0000256" key="4">
    <source>
        <dbReference type="ARBA" id="ARBA00022729"/>
    </source>
</evidence>
<keyword evidence="8" id="KW-0675">Receptor</keyword>
<dbReference type="InterPro" id="IPR001828">
    <property type="entry name" value="ANF_lig-bd_rcpt"/>
</dbReference>
<protein>
    <recommendedName>
        <fullName evidence="11">Gamma-aminobutyric acid type B receptor subunit 2</fullName>
    </recommendedName>
</protein>
<dbReference type="GO" id="GO:0038039">
    <property type="term" value="C:G protein-coupled receptor heterodimeric complex"/>
    <property type="evidence" value="ECO:0007669"/>
    <property type="project" value="TreeGrafter"/>
</dbReference>
<dbReference type="Gene3D" id="3.40.50.2300">
    <property type="match status" value="2"/>
</dbReference>
<dbReference type="FunFam" id="3.40.50.2300:FF:000063">
    <property type="entry name" value="Gamma-aminobutyric acid type B receptor subunit"/>
    <property type="match status" value="1"/>
</dbReference>